<dbReference type="EMBL" id="GBXM01093226">
    <property type="protein sequence ID" value="JAH15351.1"/>
    <property type="molecule type" value="Transcribed_RNA"/>
</dbReference>
<reference evidence="1" key="2">
    <citation type="journal article" date="2015" name="Fish Shellfish Immunol.">
        <title>Early steps in the European eel (Anguilla anguilla)-Vibrio vulnificus interaction in the gills: Role of the RtxA13 toxin.</title>
        <authorList>
            <person name="Callol A."/>
            <person name="Pajuelo D."/>
            <person name="Ebbesson L."/>
            <person name="Teles M."/>
            <person name="MacKenzie S."/>
            <person name="Amaro C."/>
        </authorList>
    </citation>
    <scope>NUCLEOTIDE SEQUENCE</scope>
</reference>
<accession>A0A0E9QER6</accession>
<evidence type="ECO:0000313" key="1">
    <source>
        <dbReference type="EMBL" id="JAH15351.1"/>
    </source>
</evidence>
<dbReference type="AlphaFoldDB" id="A0A0E9QER6"/>
<protein>
    <submittedName>
        <fullName evidence="1">Uncharacterized protein</fullName>
    </submittedName>
</protein>
<sequence>MDGRNTWQDFYFLNPLDFPPLILHTYNEINNNIISGHKLNLFKLKLLTRACG</sequence>
<reference evidence="1" key="1">
    <citation type="submission" date="2014-11" db="EMBL/GenBank/DDBJ databases">
        <authorList>
            <person name="Amaro Gonzalez C."/>
        </authorList>
    </citation>
    <scope>NUCLEOTIDE SEQUENCE</scope>
</reference>
<organism evidence="1">
    <name type="scientific">Anguilla anguilla</name>
    <name type="common">European freshwater eel</name>
    <name type="synonym">Muraena anguilla</name>
    <dbReference type="NCBI Taxonomy" id="7936"/>
    <lineage>
        <taxon>Eukaryota</taxon>
        <taxon>Metazoa</taxon>
        <taxon>Chordata</taxon>
        <taxon>Craniata</taxon>
        <taxon>Vertebrata</taxon>
        <taxon>Euteleostomi</taxon>
        <taxon>Actinopterygii</taxon>
        <taxon>Neopterygii</taxon>
        <taxon>Teleostei</taxon>
        <taxon>Anguilliformes</taxon>
        <taxon>Anguillidae</taxon>
        <taxon>Anguilla</taxon>
    </lineage>
</organism>
<name>A0A0E9QER6_ANGAN</name>
<proteinExistence type="predicted"/>